<sequence length="875" mass="95829">MSNNYPEHLALPRLSFLPSHEPAADADALSSWHIAQFIQAHRNAGHRMARLDPLTATALQSAPALPELTPEFHGLDPAMPRPPGSTIFPAAVTVQQLDRQLKAIYCGAIALDCSGVRDEARRDWLFARMENASPAVPAAQRQSILHRLITAEVWERHLAVTAPHAKRFSMEGCESLLPLMDLLIENAARHGVQQMFLGLPHRGRLNMLVNLMDMPVEHILACLNPDAPESVSQNDLPFHLGGSAVKQTGQGEVALFLAHNPSHLQSVYPVVSGMARAWQDDNPDLGCVPVMVHGDAAFAGQGIVMETLNLTRTPGYTLGGTVHIIVNNQIAFTTSNAMDVAGNLYCTDIGRLVDAPVIRVNADHPDELVRAAAIALDYRMKYGADVIIDLIGYRRLGHSEHDIPALTHPRLQAAITRHPPVTELYHARIAGETAHAATADSLDRLRIDMLRMVLTGVLAGKPAMQMLPAIDDDASGMFSRPPSIERLQALAASITTPPDNFQVHEVIGKLIRKWQTGAADAQNPIDWCFAENLACASLLGDGVDIRLSGLDVGHGTFMHRHARWFDQNDVDGQAGEVFVPLDHIGPGQGRIDIVNSPLTEEAVLGFEYGYSVQAQRRLAIWEAQFGDFVNGAQVIVDQYIASGEHKWGYRSGLTMLLPHGQEGAGPEHSTAYLGRFLQLCADRNIRVAFPSTSAQWFHLLRQQAVTADPKPLVVMSPKSQLYGNPRSHSSLQELSEGGFLPLLADKNAADPAAVNRVILCSGKFFYDIEAARNDTHDASTAVIRVEQLYPFPQEALADALAAFPNLCEVVWTQEEDKNQGAWRFVRDTLEHCLPAGVSLRNVCRIATAAGAHSSIRRHQQEQRRLVSEALERKQS</sequence>
<comment type="cofactor">
    <cofactor evidence="1">
        <name>thiamine diphosphate</name>
        <dbReference type="ChEBI" id="CHEBI:58937"/>
    </cofactor>
</comment>
<dbReference type="SMART" id="SM00861">
    <property type="entry name" value="Transket_pyr"/>
    <property type="match status" value="1"/>
</dbReference>
<proteinExistence type="predicted"/>
<dbReference type="InterPro" id="IPR029061">
    <property type="entry name" value="THDP-binding"/>
</dbReference>
<dbReference type="Pfam" id="PF02779">
    <property type="entry name" value="Transket_pyr"/>
    <property type="match status" value="1"/>
</dbReference>
<dbReference type="PANTHER" id="PTHR23152">
    <property type="entry name" value="2-OXOGLUTARATE DEHYDROGENASE"/>
    <property type="match status" value="1"/>
</dbReference>
<evidence type="ECO:0000256" key="4">
    <source>
        <dbReference type="ARBA" id="ARBA00023002"/>
    </source>
</evidence>
<dbReference type="NCBIfam" id="TIGR00239">
    <property type="entry name" value="2oxo_dh_E1"/>
    <property type="match status" value="1"/>
</dbReference>
<gene>
    <name evidence="7" type="ORF">F506_09985</name>
</gene>
<evidence type="ECO:0000256" key="1">
    <source>
        <dbReference type="ARBA" id="ARBA00001964"/>
    </source>
</evidence>
<keyword evidence="4" id="KW-0560">Oxidoreductase</keyword>
<evidence type="ECO:0000259" key="6">
    <source>
        <dbReference type="SMART" id="SM00861"/>
    </source>
</evidence>
<evidence type="ECO:0000256" key="2">
    <source>
        <dbReference type="ARBA" id="ARBA00003906"/>
    </source>
</evidence>
<evidence type="ECO:0000256" key="5">
    <source>
        <dbReference type="ARBA" id="ARBA00023052"/>
    </source>
</evidence>
<dbReference type="Pfam" id="PF00676">
    <property type="entry name" value="E1_dh"/>
    <property type="match status" value="1"/>
</dbReference>
<name>A0ABM5V0N0_9BURK</name>
<dbReference type="SUPFAM" id="SSF52518">
    <property type="entry name" value="Thiamin diphosphate-binding fold (THDP-binding)"/>
    <property type="match status" value="2"/>
</dbReference>
<protein>
    <recommendedName>
        <fullName evidence="3">oxoglutarate dehydrogenase (succinyl-transferring)</fullName>
        <ecNumber evidence="3">1.2.4.2</ecNumber>
    </recommendedName>
</protein>
<reference evidence="8" key="1">
    <citation type="journal article" date="2015" name="Genome Announc.">
        <title>Complete Genome Sequence of Herbaspirillum hiltneri N3 (DSM 17495), Isolated from Surface-Sterilized Wheat Roots.</title>
        <authorList>
            <person name="Guizelini D."/>
            <person name="Saizaki P.M."/>
            <person name="Coimbra N.A."/>
            <person name="Weiss V.A."/>
            <person name="Faoro H."/>
            <person name="Sfeir M.Z."/>
            <person name="Baura V.A."/>
            <person name="Monteiro R.A."/>
            <person name="Chubatsu L.S."/>
            <person name="Souza E.M."/>
            <person name="Cruz L.M."/>
            <person name="Pedrosa F.O."/>
            <person name="Raittz R.T."/>
            <person name="Marchaukoski J.N."/>
            <person name="Steffens M.B."/>
        </authorList>
    </citation>
    <scope>NUCLEOTIDE SEQUENCE [LARGE SCALE GENOMIC DNA]</scope>
    <source>
        <strain evidence="8">N3</strain>
    </source>
</reference>
<accession>A0ABM5V0N0</accession>
<keyword evidence="5" id="KW-0786">Thiamine pyrophosphate</keyword>
<dbReference type="Pfam" id="PF16870">
    <property type="entry name" value="OxoGdeHyase_C"/>
    <property type="match status" value="1"/>
</dbReference>
<evidence type="ECO:0000256" key="3">
    <source>
        <dbReference type="ARBA" id="ARBA00012280"/>
    </source>
</evidence>
<feature type="domain" description="Transketolase-like pyrimidine-binding" evidence="6">
    <location>
        <begin position="525"/>
        <end position="723"/>
    </location>
</feature>
<keyword evidence="8" id="KW-1185">Reference proteome</keyword>
<dbReference type="Proteomes" id="UP000063429">
    <property type="component" value="Chromosome"/>
</dbReference>
<dbReference type="PANTHER" id="PTHR23152:SF4">
    <property type="entry name" value="2-OXOADIPATE DEHYDROGENASE COMPLEX COMPONENT E1"/>
    <property type="match status" value="1"/>
</dbReference>
<dbReference type="RefSeq" id="WP_053197067.1">
    <property type="nucleotide sequence ID" value="NZ_CP011409.1"/>
</dbReference>
<evidence type="ECO:0000313" key="7">
    <source>
        <dbReference type="EMBL" id="AKZ62953.1"/>
    </source>
</evidence>
<dbReference type="NCBIfam" id="NF006914">
    <property type="entry name" value="PRK09404.1"/>
    <property type="match status" value="1"/>
</dbReference>
<dbReference type="EMBL" id="CP011409">
    <property type="protein sequence ID" value="AKZ62953.1"/>
    <property type="molecule type" value="Genomic_DNA"/>
</dbReference>
<dbReference type="InterPro" id="IPR031717">
    <property type="entry name" value="ODO-1/KGD_C"/>
</dbReference>
<dbReference type="Gene3D" id="3.40.50.11610">
    <property type="entry name" value="Multifunctional 2-oxoglutarate metabolism enzyme, C-terminal domain"/>
    <property type="match status" value="1"/>
</dbReference>
<dbReference type="Gene3D" id="1.10.287.1150">
    <property type="entry name" value="TPP helical domain"/>
    <property type="match status" value="1"/>
</dbReference>
<evidence type="ECO:0000313" key="8">
    <source>
        <dbReference type="Proteomes" id="UP000063429"/>
    </source>
</evidence>
<dbReference type="EC" id="1.2.4.2" evidence="3"/>
<dbReference type="InterPro" id="IPR005475">
    <property type="entry name" value="Transketolase-like_Pyr-bd"/>
</dbReference>
<dbReference type="PIRSF" id="PIRSF000157">
    <property type="entry name" value="Oxoglu_dh_E1"/>
    <property type="match status" value="1"/>
</dbReference>
<comment type="function">
    <text evidence="2">E1 component of the 2-oxoglutarate dehydrogenase (OGDH) complex which catalyzes the decarboxylation of 2-oxoglutarate, the first step in the conversion of 2-oxoglutarate to succinyl-CoA and CO(2).</text>
</comment>
<organism evidence="7 8">
    <name type="scientific">Herbaspirillum hiltneri N3</name>
    <dbReference type="NCBI Taxonomy" id="1262470"/>
    <lineage>
        <taxon>Bacteria</taxon>
        <taxon>Pseudomonadati</taxon>
        <taxon>Pseudomonadota</taxon>
        <taxon>Betaproteobacteria</taxon>
        <taxon>Burkholderiales</taxon>
        <taxon>Oxalobacteraceae</taxon>
        <taxon>Herbaspirillum</taxon>
    </lineage>
</organism>
<dbReference type="Gene3D" id="3.40.50.970">
    <property type="match status" value="1"/>
</dbReference>
<dbReference type="InterPro" id="IPR042179">
    <property type="entry name" value="KGD_C_sf"/>
</dbReference>
<dbReference type="Gene3D" id="3.40.50.12470">
    <property type="match status" value="1"/>
</dbReference>
<dbReference type="InterPro" id="IPR001017">
    <property type="entry name" value="DH_E1"/>
</dbReference>
<dbReference type="InterPro" id="IPR011603">
    <property type="entry name" value="2oxoglutarate_DH_E1"/>
</dbReference>